<dbReference type="Gene3D" id="3.40.720.10">
    <property type="entry name" value="Alkaline Phosphatase, subunit A"/>
    <property type="match status" value="1"/>
</dbReference>
<evidence type="ECO:0000313" key="3">
    <source>
        <dbReference type="EMBL" id="QDT37300.1"/>
    </source>
</evidence>
<proteinExistence type="predicted"/>
<evidence type="ECO:0000259" key="2">
    <source>
        <dbReference type="Pfam" id="PF00884"/>
    </source>
</evidence>
<sequence precursor="true">MFRHSMICLTAAFAVVSLTASSLFAADKPNIIFILADDLGYGDLGCYGQTNFETPRIDEMAGEGMKFTDFYAGSTVCAPSRCVLMTGMHTGHCRIRGNAMYPLEPGDVTIAEVLQDAGYKTGLFGKWGLGEEGSTGVPNKQGFNEFFGYLNQHHAHNYYPTFLYRNQERISVDNVVPDEDSRGGGVASEKNVYSHDLIAENALDFIEQSKDEPFFLYMAVTLPHANNQGGPRGMEVPDLGEFADRDWPEPQKGLAAMIQKLDTDVGRVLDKLAELDIDDETIVLFTSDNGPHNEGGNRSEYFDSNGPLRGLKRALYEGGIRVPMIARWPGKIEAGSVTDHASYFGDFFATAAELSGASVPEDLGLDSVSFAPTLLGESDQPESNYLYWEFYEQGGRKAVRKGKWKAIRQPWDAEKLELYNLREDIGEDHDVAGEHPEIVAEMEGLMKESHVPSPLWKPKGRPNRN</sequence>
<feature type="domain" description="Sulfatase N-terminal" evidence="2">
    <location>
        <begin position="29"/>
        <end position="356"/>
    </location>
</feature>
<protein>
    <submittedName>
        <fullName evidence="3">Arylsulfatase</fullName>
        <ecNumber evidence="3">3.1.6.1</ecNumber>
    </submittedName>
</protein>
<dbReference type="Proteomes" id="UP000317318">
    <property type="component" value="Chromosome"/>
</dbReference>
<keyword evidence="1" id="KW-0732">Signal</keyword>
<dbReference type="GO" id="GO:0004065">
    <property type="term" value="F:arylsulfatase activity"/>
    <property type="evidence" value="ECO:0007669"/>
    <property type="project" value="UniProtKB-EC"/>
</dbReference>
<dbReference type="PANTHER" id="PTHR43751">
    <property type="entry name" value="SULFATASE"/>
    <property type="match status" value="1"/>
</dbReference>
<dbReference type="CDD" id="cd16145">
    <property type="entry name" value="ARS_like"/>
    <property type="match status" value="1"/>
</dbReference>
<dbReference type="InterPro" id="IPR017850">
    <property type="entry name" value="Alkaline_phosphatase_core_sf"/>
</dbReference>
<dbReference type="EMBL" id="CP036268">
    <property type="protein sequence ID" value="QDT37300.1"/>
    <property type="molecule type" value="Genomic_DNA"/>
</dbReference>
<organism evidence="3 4">
    <name type="scientific">Stratiformator vulcanicus</name>
    <dbReference type="NCBI Taxonomy" id="2527980"/>
    <lineage>
        <taxon>Bacteria</taxon>
        <taxon>Pseudomonadati</taxon>
        <taxon>Planctomycetota</taxon>
        <taxon>Planctomycetia</taxon>
        <taxon>Planctomycetales</taxon>
        <taxon>Planctomycetaceae</taxon>
        <taxon>Stratiformator</taxon>
    </lineage>
</organism>
<name>A0A517R0F3_9PLAN</name>
<dbReference type="InterPro" id="IPR052701">
    <property type="entry name" value="GAG_Ulvan_Degrading_Sulfatases"/>
</dbReference>
<dbReference type="KEGG" id="svp:Pan189_16730"/>
<keyword evidence="4" id="KW-1185">Reference proteome</keyword>
<feature type="chain" id="PRO_5022094536" evidence="1">
    <location>
        <begin position="26"/>
        <end position="465"/>
    </location>
</feature>
<evidence type="ECO:0000313" key="4">
    <source>
        <dbReference type="Proteomes" id="UP000317318"/>
    </source>
</evidence>
<gene>
    <name evidence="3" type="primary">atsA_20</name>
    <name evidence="3" type="ORF">Pan189_16730</name>
</gene>
<accession>A0A517R0F3</accession>
<feature type="signal peptide" evidence="1">
    <location>
        <begin position="1"/>
        <end position="25"/>
    </location>
</feature>
<dbReference type="InterPro" id="IPR000917">
    <property type="entry name" value="Sulfatase_N"/>
</dbReference>
<dbReference type="EC" id="3.1.6.1" evidence="3"/>
<dbReference type="RefSeq" id="WP_145363431.1">
    <property type="nucleotide sequence ID" value="NZ_CP036268.1"/>
</dbReference>
<dbReference type="OrthoDB" id="9783154at2"/>
<reference evidence="3 4" key="1">
    <citation type="submission" date="2019-02" db="EMBL/GenBank/DDBJ databases">
        <title>Deep-cultivation of Planctomycetes and their phenomic and genomic characterization uncovers novel biology.</title>
        <authorList>
            <person name="Wiegand S."/>
            <person name="Jogler M."/>
            <person name="Boedeker C."/>
            <person name="Pinto D."/>
            <person name="Vollmers J."/>
            <person name="Rivas-Marin E."/>
            <person name="Kohn T."/>
            <person name="Peeters S.H."/>
            <person name="Heuer A."/>
            <person name="Rast P."/>
            <person name="Oberbeckmann S."/>
            <person name="Bunk B."/>
            <person name="Jeske O."/>
            <person name="Meyerdierks A."/>
            <person name="Storesund J.E."/>
            <person name="Kallscheuer N."/>
            <person name="Luecker S."/>
            <person name="Lage O.M."/>
            <person name="Pohl T."/>
            <person name="Merkel B.J."/>
            <person name="Hornburger P."/>
            <person name="Mueller R.-W."/>
            <person name="Bruemmer F."/>
            <person name="Labrenz M."/>
            <person name="Spormann A.M."/>
            <person name="Op den Camp H."/>
            <person name="Overmann J."/>
            <person name="Amann R."/>
            <person name="Jetten M.S.M."/>
            <person name="Mascher T."/>
            <person name="Medema M.H."/>
            <person name="Devos D.P."/>
            <person name="Kaster A.-K."/>
            <person name="Ovreas L."/>
            <person name="Rohde M."/>
            <person name="Galperin M.Y."/>
            <person name="Jogler C."/>
        </authorList>
    </citation>
    <scope>NUCLEOTIDE SEQUENCE [LARGE SCALE GENOMIC DNA]</scope>
    <source>
        <strain evidence="3 4">Pan189</strain>
    </source>
</reference>
<dbReference type="AlphaFoldDB" id="A0A517R0F3"/>
<dbReference type="SUPFAM" id="SSF53649">
    <property type="entry name" value="Alkaline phosphatase-like"/>
    <property type="match status" value="1"/>
</dbReference>
<dbReference type="PANTHER" id="PTHR43751:SF3">
    <property type="entry name" value="SULFATASE N-TERMINAL DOMAIN-CONTAINING PROTEIN"/>
    <property type="match status" value="1"/>
</dbReference>
<evidence type="ECO:0000256" key="1">
    <source>
        <dbReference type="SAM" id="SignalP"/>
    </source>
</evidence>
<dbReference type="Gene3D" id="3.30.1120.10">
    <property type="match status" value="1"/>
</dbReference>
<dbReference type="Pfam" id="PF00884">
    <property type="entry name" value="Sulfatase"/>
    <property type="match status" value="1"/>
</dbReference>
<keyword evidence="3" id="KW-0378">Hydrolase</keyword>